<evidence type="ECO:0000259" key="5">
    <source>
        <dbReference type="Pfam" id="PF11806"/>
    </source>
</evidence>
<feature type="domain" description="Enterochelin esterase N-terminal" evidence="5">
    <location>
        <begin position="53"/>
        <end position="177"/>
    </location>
</feature>
<dbReference type="EC" id="3.1.1.-" evidence="6"/>
<evidence type="ECO:0000256" key="1">
    <source>
        <dbReference type="ARBA" id="ARBA00004496"/>
    </source>
</evidence>
<dbReference type="Gene3D" id="2.60.40.10">
    <property type="entry name" value="Immunoglobulins"/>
    <property type="match status" value="1"/>
</dbReference>
<dbReference type="PANTHER" id="PTHR48098">
    <property type="entry name" value="ENTEROCHELIN ESTERASE-RELATED"/>
    <property type="match status" value="1"/>
</dbReference>
<dbReference type="InterPro" id="IPR000801">
    <property type="entry name" value="Esterase-like"/>
</dbReference>
<dbReference type="InterPro" id="IPR013783">
    <property type="entry name" value="Ig-like_fold"/>
</dbReference>
<keyword evidence="3 6" id="KW-0378">Hydrolase</keyword>
<evidence type="ECO:0000256" key="3">
    <source>
        <dbReference type="ARBA" id="ARBA00022801"/>
    </source>
</evidence>
<dbReference type="PANTHER" id="PTHR48098:SF3">
    <property type="entry name" value="IRON(III) ENTEROBACTIN ESTERASE"/>
    <property type="match status" value="1"/>
</dbReference>
<dbReference type="GO" id="GO:0016787">
    <property type="term" value="F:hydrolase activity"/>
    <property type="evidence" value="ECO:0007669"/>
    <property type="project" value="UniProtKB-KW"/>
</dbReference>
<dbReference type="SUPFAM" id="SSF81296">
    <property type="entry name" value="E set domains"/>
    <property type="match status" value="1"/>
</dbReference>
<accession>A0ABY8G9T6</accession>
<gene>
    <name evidence="6" type="primary">fes</name>
    <name evidence="6" type="ORF">O1Q98_05335</name>
</gene>
<evidence type="ECO:0000313" key="7">
    <source>
        <dbReference type="Proteomes" id="UP001219630"/>
    </source>
</evidence>
<dbReference type="Pfam" id="PF00756">
    <property type="entry name" value="Esterase"/>
    <property type="match status" value="1"/>
</dbReference>
<name>A0ABY8G9T6_9GAMM</name>
<organism evidence="6 7">
    <name type="scientific">Dickeya lacustris</name>
    <dbReference type="NCBI Taxonomy" id="2259638"/>
    <lineage>
        <taxon>Bacteria</taxon>
        <taxon>Pseudomonadati</taxon>
        <taxon>Pseudomonadota</taxon>
        <taxon>Gammaproteobacteria</taxon>
        <taxon>Enterobacterales</taxon>
        <taxon>Pectobacteriaceae</taxon>
        <taxon>Dickeya</taxon>
    </lineage>
</organism>
<dbReference type="InterPro" id="IPR021764">
    <property type="entry name" value="Enterochelin_esterase_N"/>
</dbReference>
<dbReference type="RefSeq" id="WP_240632801.1">
    <property type="nucleotide sequence ID" value="NZ_CP114280.1"/>
</dbReference>
<keyword evidence="2" id="KW-0963">Cytoplasm</keyword>
<evidence type="ECO:0000256" key="2">
    <source>
        <dbReference type="ARBA" id="ARBA00022490"/>
    </source>
</evidence>
<dbReference type="Gene3D" id="3.40.50.1820">
    <property type="entry name" value="alpha/beta hydrolase"/>
    <property type="match status" value="1"/>
</dbReference>
<keyword evidence="7" id="KW-1185">Reference proteome</keyword>
<evidence type="ECO:0000313" key="6">
    <source>
        <dbReference type="EMBL" id="WFN56696.1"/>
    </source>
</evidence>
<dbReference type="Proteomes" id="UP001219630">
    <property type="component" value="Chromosome"/>
</dbReference>
<dbReference type="EMBL" id="CP114280">
    <property type="protein sequence ID" value="WFN56696.1"/>
    <property type="molecule type" value="Genomic_DNA"/>
</dbReference>
<comment type="subcellular location">
    <subcellularLocation>
        <location evidence="1">Cytoplasm</location>
    </subcellularLocation>
</comment>
<dbReference type="InterPro" id="IPR050583">
    <property type="entry name" value="Mycobacterial_A85_antigen"/>
</dbReference>
<dbReference type="InterPro" id="IPR014756">
    <property type="entry name" value="Ig_E-set"/>
</dbReference>
<reference evidence="6 7" key="1">
    <citation type="submission" date="2022-12" db="EMBL/GenBank/DDBJ databases">
        <title>Complete genome sequencing of Dickeya lacustris type strain LMG30899.</title>
        <authorList>
            <person name="Dobhal S."/>
            <person name="Arizala D."/>
            <person name="Arif M."/>
        </authorList>
    </citation>
    <scope>NUCLEOTIDE SEQUENCE [LARGE SCALE GENOMIC DNA]</scope>
    <source>
        <strain evidence="6 7">LMG30899</strain>
    </source>
</reference>
<sequence length="453" mass="50584">MSQSMGASAVLPVGFTAALLSSREVGSEAWWRQLAVFGTPLVEALDASRVTATFFWRDPQGDERHSQTVRVYADVNGVTDHHSIDPQSLTRLAATDVWYWSVVLEHDWRGSYSLIPVSAAQCPPRFSADAQQREQQQRAWWRAVSEAAIADPLNRYQPWGAQLSLAQMPNALPQPAWQAVDNAQSLAPDTSRLTTFIWHSQRLGNQRRVWLYTTGNSQEPAQRPLAILLDGQKWAVEKPVFAVLDAQTAAGVLPPAVWLLIDAIDMPTRSRELPCCAEFWLALQQELLVQAAQITPFSDDPDRTVVAGQSYGGLAALYAGLNWPERFGRILTQSGSFWWPEVRFITDFAKRNTLTPGQLIHQVRQGGRTARPLVIFQEAGRREADIAFVNQQMRHALSAAGHRLYWREYAGGHDTLCWRGGLIDGLCWLLNDGASTLPAFLPHDLTPMNQEQA</sequence>
<protein>
    <submittedName>
        <fullName evidence="6">Enterochelin esterase</fullName>
        <ecNumber evidence="6">3.1.1.-</ecNumber>
    </submittedName>
</protein>
<dbReference type="InterPro" id="IPR029058">
    <property type="entry name" value="AB_hydrolase_fold"/>
</dbReference>
<evidence type="ECO:0000256" key="4">
    <source>
        <dbReference type="ARBA" id="ARBA00024201"/>
    </source>
</evidence>
<dbReference type="Pfam" id="PF11806">
    <property type="entry name" value="Enterochelin_N"/>
    <property type="match status" value="1"/>
</dbReference>
<comment type="similarity">
    <text evidence="4">Belongs to the Fes family.</text>
</comment>
<dbReference type="SUPFAM" id="SSF53474">
    <property type="entry name" value="alpha/beta-Hydrolases"/>
    <property type="match status" value="1"/>
</dbReference>
<dbReference type="NCBIfam" id="NF007758">
    <property type="entry name" value="PRK10439.1"/>
    <property type="match status" value="1"/>
</dbReference>
<proteinExistence type="inferred from homology"/>